<feature type="region of interest" description="Disordered" evidence="1">
    <location>
        <begin position="329"/>
        <end position="409"/>
    </location>
</feature>
<feature type="compositionally biased region" description="Basic and acidic residues" evidence="1">
    <location>
        <begin position="391"/>
        <end position="409"/>
    </location>
</feature>
<evidence type="ECO:0000256" key="2">
    <source>
        <dbReference type="SAM" id="SignalP"/>
    </source>
</evidence>
<evidence type="ECO:0000313" key="5">
    <source>
        <dbReference type="Proteomes" id="UP000028864"/>
    </source>
</evidence>
<feature type="signal peptide" evidence="2">
    <location>
        <begin position="1"/>
        <end position="28"/>
    </location>
</feature>
<gene>
    <name evidence="4" type="ORF">BN1047_03979</name>
</gene>
<feature type="domain" description="PE-PPE" evidence="3">
    <location>
        <begin position="92"/>
        <end position="272"/>
    </location>
</feature>
<feature type="compositionally biased region" description="Basic and acidic residues" evidence="1">
    <location>
        <begin position="329"/>
        <end position="342"/>
    </location>
</feature>
<sequence>MSVARRLAAVGFAAALIIGGRTAPVAQATTTHQSGSTAFYLRYTCLCDSVPHAQEALDLASGYLDDVGPINGIGYPAGLLFALDSVIGAGGVNSALGSVADGVKITLIGVSQGAIVLNYVKQSLALQITANRPHTELSFVTFGDPTNGTGGIVAKNPLLWLTVPLGPLPTPYNTTEIVREYDGLADWPDRPTALSAVNALLGTLVVHPDYGVAADPRTPGTLKTVTTNILGGTTTHYLVPTAELPITAILRAAGVDTSIIDAWLRPQIDRSYNRPKISPSAATTSEESTAPAEHAATPENTATTTVEDAAKAVSPQHVSSFGSVDRAAKYQPEEAGSSHREAAASPRAADTHEDDASVRTSVTPTRPTEVERPSASQVDSAPHDTNTTTERQTESRDSATPHTDKEPKS</sequence>
<evidence type="ECO:0000256" key="1">
    <source>
        <dbReference type="SAM" id="MobiDB-lite"/>
    </source>
</evidence>
<feature type="compositionally biased region" description="Polar residues" evidence="1">
    <location>
        <begin position="374"/>
        <end position="390"/>
    </location>
</feature>
<dbReference type="Pfam" id="PF08237">
    <property type="entry name" value="PE-PPE"/>
    <property type="match status" value="1"/>
</dbReference>
<accession>A0AAV2WP45</accession>
<feature type="chain" id="PRO_5043730011" evidence="2">
    <location>
        <begin position="29"/>
        <end position="409"/>
    </location>
</feature>
<dbReference type="RefSeq" id="WP_051644317.1">
    <property type="nucleotide sequence ID" value="NZ_LK021340.1"/>
</dbReference>
<reference evidence="4" key="2">
    <citation type="submission" date="2015-09" db="EMBL/GenBank/DDBJ databases">
        <title>Draft genome sequence of Mycobacterium neoaurum DSM 44074.</title>
        <authorList>
            <person name="Croce O."/>
            <person name="Robert C."/>
            <person name="Raoult D."/>
            <person name="Drancourt M."/>
        </authorList>
    </citation>
    <scope>NUCLEOTIDE SEQUENCE</scope>
    <source>
        <strain evidence="4">DSM 44074</strain>
    </source>
</reference>
<evidence type="ECO:0000313" key="4">
    <source>
        <dbReference type="EMBL" id="CDQ46076.1"/>
    </source>
</evidence>
<dbReference type="EMBL" id="LK021340">
    <property type="protein sequence ID" value="CDQ46076.1"/>
    <property type="molecule type" value="Genomic_DNA"/>
</dbReference>
<dbReference type="Proteomes" id="UP000028864">
    <property type="component" value="Unassembled WGS sequence"/>
</dbReference>
<dbReference type="InterPro" id="IPR013228">
    <property type="entry name" value="PE-PPE_C"/>
</dbReference>
<organism evidence="4 5">
    <name type="scientific">Mycolicibacterium neoaurum</name>
    <name type="common">Mycobacterium neoaurum</name>
    <dbReference type="NCBI Taxonomy" id="1795"/>
    <lineage>
        <taxon>Bacteria</taxon>
        <taxon>Bacillati</taxon>
        <taxon>Actinomycetota</taxon>
        <taxon>Actinomycetes</taxon>
        <taxon>Mycobacteriales</taxon>
        <taxon>Mycobacteriaceae</taxon>
        <taxon>Mycolicibacterium</taxon>
    </lineage>
</organism>
<keyword evidence="2" id="KW-0732">Signal</keyword>
<feature type="compositionally biased region" description="Low complexity" evidence="1">
    <location>
        <begin position="278"/>
        <end position="305"/>
    </location>
</feature>
<name>A0AAV2WP45_MYCNE</name>
<protein>
    <submittedName>
        <fullName evidence="4">PE-PPE-like protein</fullName>
    </submittedName>
</protein>
<dbReference type="AlphaFoldDB" id="A0AAV2WP45"/>
<feature type="region of interest" description="Disordered" evidence="1">
    <location>
        <begin position="272"/>
        <end position="305"/>
    </location>
</feature>
<reference evidence="4" key="1">
    <citation type="submission" date="2014-05" db="EMBL/GenBank/DDBJ databases">
        <authorList>
            <person name="Urmite Genomes"/>
        </authorList>
    </citation>
    <scope>NUCLEOTIDE SEQUENCE</scope>
    <source>
        <strain evidence="4">DSM 44074</strain>
    </source>
</reference>
<evidence type="ECO:0000259" key="3">
    <source>
        <dbReference type="Pfam" id="PF08237"/>
    </source>
</evidence>
<proteinExistence type="predicted"/>